<dbReference type="SUPFAM" id="SSF53335">
    <property type="entry name" value="S-adenosyl-L-methionine-dependent methyltransferases"/>
    <property type="match status" value="1"/>
</dbReference>
<dbReference type="AlphaFoldDB" id="A0A3M9XL86"/>
<dbReference type="CDD" id="cd02440">
    <property type="entry name" value="AdoMet_MTases"/>
    <property type="match status" value="1"/>
</dbReference>
<name>A0A3M9XL86_9HYPH</name>
<dbReference type="GO" id="GO:0032259">
    <property type="term" value="P:methylation"/>
    <property type="evidence" value="ECO:0007669"/>
    <property type="project" value="UniProtKB-KW"/>
</dbReference>
<dbReference type="EMBL" id="QWDD01000001">
    <property type="protein sequence ID" value="RNJ48993.1"/>
    <property type="molecule type" value="Genomic_DNA"/>
</dbReference>
<evidence type="ECO:0000313" key="2">
    <source>
        <dbReference type="EMBL" id="RNJ48993.1"/>
    </source>
</evidence>
<feature type="domain" description="Methyltransferase type 11" evidence="1">
    <location>
        <begin position="48"/>
        <end position="144"/>
    </location>
</feature>
<dbReference type="Gene3D" id="3.40.50.150">
    <property type="entry name" value="Vaccinia Virus protein VP39"/>
    <property type="match status" value="1"/>
</dbReference>
<comment type="caution">
    <text evidence="2">The sequence shown here is derived from an EMBL/GenBank/DDBJ whole genome shotgun (WGS) entry which is preliminary data.</text>
</comment>
<dbReference type="RefSeq" id="WP_123174981.1">
    <property type="nucleotide sequence ID" value="NZ_QWDD01000001.1"/>
</dbReference>
<evidence type="ECO:0000259" key="1">
    <source>
        <dbReference type="Pfam" id="PF08241"/>
    </source>
</evidence>
<accession>A0A3M9XL86</accession>
<dbReference type="InterPro" id="IPR029063">
    <property type="entry name" value="SAM-dependent_MTases_sf"/>
</dbReference>
<dbReference type="InterPro" id="IPR013216">
    <property type="entry name" value="Methyltransf_11"/>
</dbReference>
<keyword evidence="2" id="KW-0808">Transferase</keyword>
<protein>
    <submittedName>
        <fullName evidence="2">Class I SAM-dependent methyltransferase</fullName>
    </submittedName>
</protein>
<dbReference type="Proteomes" id="UP000268623">
    <property type="component" value="Unassembled WGS sequence"/>
</dbReference>
<gene>
    <name evidence="2" type="ORF">D1O30_04570</name>
</gene>
<sequence length="256" mass="27916">MNRPHENVVEAQFGPRAKAYVESAVHADGEDLKALEEIVAAIRPKHALDLGAGGGHVSYRVARFADRVSAVDLSSEMLAAVSATAREKGLSNITTVRASVEALPFADGAFDFLACRYSAHHWRHFDAGLREARRVLKKGSQAVFVDVCAPASPLFDTHLQAVELLRDASHVRNYTLAEWAAALSNAGFAIDRLQTSQLRMDFPIWTARMRTPDENVLAIRSLQVAASGTTKAHFEIESDGSFAIGVMFVSVKAEER</sequence>
<proteinExistence type="predicted"/>
<reference evidence="2 3" key="1">
    <citation type="submission" date="2018-08" db="EMBL/GenBank/DDBJ databases">
        <title>Genome sequence of Methylocystis hirsuta CSC1, a methanotroph able to accumulate PHAs.</title>
        <authorList>
            <person name="Bordel S."/>
            <person name="Rodriguez E."/>
            <person name="Gancedo J."/>
            <person name="Munoz R."/>
        </authorList>
    </citation>
    <scope>NUCLEOTIDE SEQUENCE [LARGE SCALE GENOMIC DNA]</scope>
    <source>
        <strain evidence="2 3">CSC1</strain>
    </source>
</reference>
<dbReference type="GO" id="GO:0008757">
    <property type="term" value="F:S-adenosylmethionine-dependent methyltransferase activity"/>
    <property type="evidence" value="ECO:0007669"/>
    <property type="project" value="InterPro"/>
</dbReference>
<dbReference type="OrthoDB" id="7856199at2"/>
<dbReference type="PANTHER" id="PTHR43591">
    <property type="entry name" value="METHYLTRANSFERASE"/>
    <property type="match status" value="1"/>
</dbReference>
<dbReference type="Pfam" id="PF08241">
    <property type="entry name" value="Methyltransf_11"/>
    <property type="match status" value="1"/>
</dbReference>
<organism evidence="2 3">
    <name type="scientific">Methylocystis hirsuta</name>
    <dbReference type="NCBI Taxonomy" id="369798"/>
    <lineage>
        <taxon>Bacteria</taxon>
        <taxon>Pseudomonadati</taxon>
        <taxon>Pseudomonadota</taxon>
        <taxon>Alphaproteobacteria</taxon>
        <taxon>Hyphomicrobiales</taxon>
        <taxon>Methylocystaceae</taxon>
        <taxon>Methylocystis</taxon>
    </lineage>
</organism>
<keyword evidence="2" id="KW-0489">Methyltransferase</keyword>
<evidence type="ECO:0000313" key="3">
    <source>
        <dbReference type="Proteomes" id="UP000268623"/>
    </source>
</evidence>
<keyword evidence="3" id="KW-1185">Reference proteome</keyword>